<evidence type="ECO:0000259" key="1">
    <source>
        <dbReference type="Pfam" id="PF03184"/>
    </source>
</evidence>
<name>A0A813NPQ1_9BILA</name>
<evidence type="ECO:0000313" key="4">
    <source>
        <dbReference type="EMBL" id="CAF3516612.1"/>
    </source>
</evidence>
<feature type="domain" description="Transposase Tc5 C-terminal" evidence="2">
    <location>
        <begin position="395"/>
        <end position="455"/>
    </location>
</feature>
<evidence type="ECO:0000313" key="3">
    <source>
        <dbReference type="EMBL" id="CAF0738523.1"/>
    </source>
</evidence>
<accession>A0A813NPQ1</accession>
<dbReference type="InterPro" id="IPR007350">
    <property type="entry name" value="Transposase_Tc5_C"/>
</dbReference>
<dbReference type="AlphaFoldDB" id="A0A813NPQ1"/>
<dbReference type="GO" id="GO:0003676">
    <property type="term" value="F:nucleic acid binding"/>
    <property type="evidence" value="ECO:0007669"/>
    <property type="project" value="InterPro"/>
</dbReference>
<gene>
    <name evidence="3" type="ORF">GPM918_LOCUS123</name>
    <name evidence="4" type="ORF">SRO942_LOCUS124</name>
</gene>
<dbReference type="InterPro" id="IPR004875">
    <property type="entry name" value="DDE_SF_endonuclease_dom"/>
</dbReference>
<dbReference type="Proteomes" id="UP000663829">
    <property type="component" value="Unassembled WGS sequence"/>
</dbReference>
<evidence type="ECO:0000259" key="2">
    <source>
        <dbReference type="Pfam" id="PF04236"/>
    </source>
</evidence>
<dbReference type="Pfam" id="PF04236">
    <property type="entry name" value="Transp_Tc5_C"/>
    <property type="match status" value="1"/>
</dbReference>
<organism evidence="3 5">
    <name type="scientific">Didymodactylos carnosus</name>
    <dbReference type="NCBI Taxonomy" id="1234261"/>
    <lineage>
        <taxon>Eukaryota</taxon>
        <taxon>Metazoa</taxon>
        <taxon>Spiralia</taxon>
        <taxon>Gnathifera</taxon>
        <taxon>Rotifera</taxon>
        <taxon>Eurotatoria</taxon>
        <taxon>Bdelloidea</taxon>
        <taxon>Philodinida</taxon>
        <taxon>Philodinidae</taxon>
        <taxon>Didymodactylos</taxon>
    </lineage>
</organism>
<keyword evidence="5" id="KW-1185">Reference proteome</keyword>
<comment type="caution">
    <text evidence="3">The sequence shown here is derived from an EMBL/GenBank/DDBJ whole genome shotgun (WGS) entry which is preliminary data.</text>
</comment>
<dbReference type="Pfam" id="PF03184">
    <property type="entry name" value="DDE_1"/>
    <property type="match status" value="1"/>
</dbReference>
<reference evidence="3" key="1">
    <citation type="submission" date="2021-02" db="EMBL/GenBank/DDBJ databases">
        <authorList>
            <person name="Nowell W R."/>
        </authorList>
    </citation>
    <scope>NUCLEOTIDE SEQUENCE</scope>
</reference>
<dbReference type="OrthoDB" id="10051656at2759"/>
<protein>
    <recommendedName>
        <fullName evidence="6">Transposase</fullName>
    </recommendedName>
</protein>
<dbReference type="EMBL" id="CAJNOQ010000009">
    <property type="protein sequence ID" value="CAF0738523.1"/>
    <property type="molecule type" value="Genomic_DNA"/>
</dbReference>
<sequence>MNAQNIVSALSDLIANNSPVTQQSPITSQERQMPEHLADTVKLMTSGQKEEESMLDEKESEEMDEDWKDKELALEKYHLRSFSQEFMRQVIDFIDHAGPGSKHGRSWKTIHHRFRIIPDRSYIPHFRKYLEHHGTKRQKTQDLDSLVYKKLVDARQKNLVVHDVDIQRWGLKIAKEIKLDDSHASHGQTGVKKELHSKRTISSVGEKRTFAAVQSKNATTHSYTLQPTISLDGRLLETIYLCLQKQGGKMGEQVKRHLFQPKNVIITCSASGKLTASLVKYWRDNYFLSLVDAKCLLLSDSYPGQNREELYQPENCGGKKVTRLQIPQNTTDELQPLDCYFNRQIKSFLKACYHRVALYELDIHLHERNNIIRLGSLMHNQLSADVFTPMKKYAWFSSGLMREDPSPFVGVNQVCFASSETHIQCEEKDCDESVFITCARCSKKLCFQHFFTSYHFH</sequence>
<evidence type="ECO:0000313" key="5">
    <source>
        <dbReference type="Proteomes" id="UP000663829"/>
    </source>
</evidence>
<feature type="domain" description="DDE-1" evidence="1">
    <location>
        <begin position="259"/>
        <end position="356"/>
    </location>
</feature>
<proteinExistence type="predicted"/>
<evidence type="ECO:0008006" key="6">
    <source>
        <dbReference type="Google" id="ProtNLM"/>
    </source>
</evidence>
<dbReference type="Proteomes" id="UP000681722">
    <property type="component" value="Unassembled WGS sequence"/>
</dbReference>
<dbReference type="EMBL" id="CAJOBC010000009">
    <property type="protein sequence ID" value="CAF3516612.1"/>
    <property type="molecule type" value="Genomic_DNA"/>
</dbReference>